<organism evidence="2 3">
    <name type="scientific">Jiulongibacter sediminis</name>
    <dbReference type="NCBI Taxonomy" id="1605367"/>
    <lineage>
        <taxon>Bacteria</taxon>
        <taxon>Pseudomonadati</taxon>
        <taxon>Bacteroidota</taxon>
        <taxon>Cytophagia</taxon>
        <taxon>Cytophagales</taxon>
        <taxon>Leadbetterellaceae</taxon>
        <taxon>Jiulongibacter</taxon>
    </lineage>
</organism>
<gene>
    <name evidence="2" type="ORF">AFM12_17535</name>
</gene>
<evidence type="ECO:0000313" key="3">
    <source>
        <dbReference type="Proteomes" id="UP000050454"/>
    </source>
</evidence>
<reference evidence="2 3" key="1">
    <citation type="submission" date="2015-07" db="EMBL/GenBank/DDBJ databases">
        <title>The draft genome sequence of Leadbetterella sp. JN14-9.</title>
        <authorList>
            <person name="Liu Y."/>
            <person name="Du J."/>
            <person name="Shao Z."/>
        </authorList>
    </citation>
    <scope>NUCLEOTIDE SEQUENCE [LARGE SCALE GENOMIC DNA]</scope>
    <source>
        <strain evidence="2 3">JN14-9</strain>
    </source>
</reference>
<dbReference type="OrthoDB" id="955285at2"/>
<evidence type="ECO:0000313" key="2">
    <source>
        <dbReference type="EMBL" id="KPM47029.1"/>
    </source>
</evidence>
<keyword evidence="3" id="KW-1185">Reference proteome</keyword>
<dbReference type="Pfam" id="PF04397">
    <property type="entry name" value="LytTR"/>
    <property type="match status" value="1"/>
</dbReference>
<dbReference type="Proteomes" id="UP000050454">
    <property type="component" value="Unassembled WGS sequence"/>
</dbReference>
<feature type="domain" description="HTH LytTR-type" evidence="1">
    <location>
        <begin position="18"/>
        <end position="96"/>
    </location>
</feature>
<comment type="caution">
    <text evidence="2">The sequence shown here is derived from an EMBL/GenBank/DDBJ whole genome shotgun (WGS) entry which is preliminary data.</text>
</comment>
<dbReference type="RefSeq" id="WP_055151049.1">
    <property type="nucleotide sequence ID" value="NZ_JXSZ01000013.1"/>
</dbReference>
<protein>
    <recommendedName>
        <fullName evidence="1">HTH LytTR-type domain-containing protein</fullName>
    </recommendedName>
</protein>
<dbReference type="STRING" id="1605367.AFM12_17535"/>
<sequence>MMEKISIGGGKKAYASQIVYLQADVNYTYVFLKSGRKEFVATTLGVLEKRLSDFDFIRPNRKVVINRQYIREIKGGKVILEGRQEFRISRRRNINS</sequence>
<dbReference type="AlphaFoldDB" id="A0A0P7C156"/>
<dbReference type="Gene3D" id="2.40.50.1020">
    <property type="entry name" value="LytTr DNA-binding domain"/>
    <property type="match status" value="1"/>
</dbReference>
<proteinExistence type="predicted"/>
<dbReference type="PROSITE" id="PS50930">
    <property type="entry name" value="HTH_LYTTR"/>
    <property type="match status" value="1"/>
</dbReference>
<dbReference type="SMART" id="SM00850">
    <property type="entry name" value="LytTR"/>
    <property type="match status" value="1"/>
</dbReference>
<name>A0A0P7C156_9BACT</name>
<dbReference type="InterPro" id="IPR007492">
    <property type="entry name" value="LytTR_DNA-bd_dom"/>
</dbReference>
<accession>A0A0P7C156</accession>
<evidence type="ECO:0000259" key="1">
    <source>
        <dbReference type="PROSITE" id="PS50930"/>
    </source>
</evidence>
<dbReference type="EMBL" id="LGTQ01000013">
    <property type="protein sequence ID" value="KPM47029.1"/>
    <property type="molecule type" value="Genomic_DNA"/>
</dbReference>
<dbReference type="GO" id="GO:0003677">
    <property type="term" value="F:DNA binding"/>
    <property type="evidence" value="ECO:0007669"/>
    <property type="project" value="InterPro"/>
</dbReference>